<dbReference type="RefSeq" id="WP_073264696.1">
    <property type="nucleotide sequence ID" value="NZ_FRBQ01000002.1"/>
</dbReference>
<proteinExistence type="predicted"/>
<evidence type="ECO:0000256" key="1">
    <source>
        <dbReference type="SAM" id="Coils"/>
    </source>
</evidence>
<dbReference type="AlphaFoldDB" id="A0A1M7DJM1"/>
<protein>
    <recommendedName>
        <fullName evidence="5">FlxA-like protein</fullName>
    </recommendedName>
</protein>
<feature type="coiled-coil region" evidence="1">
    <location>
        <begin position="70"/>
        <end position="104"/>
    </location>
</feature>
<reference evidence="4" key="1">
    <citation type="submission" date="2016-11" db="EMBL/GenBank/DDBJ databases">
        <authorList>
            <person name="Varghese N."/>
            <person name="Submissions S."/>
        </authorList>
    </citation>
    <scope>NUCLEOTIDE SEQUENCE [LARGE SCALE GENOMIC DNA]</scope>
    <source>
        <strain evidence="4">CECT 8089</strain>
    </source>
</reference>
<evidence type="ECO:0000256" key="2">
    <source>
        <dbReference type="SAM" id="MobiDB-lite"/>
    </source>
</evidence>
<dbReference type="STRING" id="1220495.SAMN05216288_2481"/>
<feature type="compositionally biased region" description="Low complexity" evidence="2">
    <location>
        <begin position="25"/>
        <end position="36"/>
    </location>
</feature>
<sequence length="160" mass="16730">MQVATSGAIERGYVAPGMAQVAAAPVETAEPSATAPAEEKSTEPGVKVSLSAVGLARSKEAENKNADIDESSLSDEIKQLLKMIRELKAQLAEKMAELQALMAQGDMEDDAQQAKVRALQTEVGSIGSALSSANAQLVKVMRDQKLTSEESATVAALMAK</sequence>
<feature type="region of interest" description="Disordered" evidence="2">
    <location>
        <begin position="25"/>
        <end position="46"/>
    </location>
</feature>
<evidence type="ECO:0000313" key="3">
    <source>
        <dbReference type="EMBL" id="SHL79721.1"/>
    </source>
</evidence>
<dbReference type="OrthoDB" id="8688854at2"/>
<accession>A0A1M7DJM1</accession>
<keyword evidence="1" id="KW-0175">Coiled coil</keyword>
<organism evidence="3 4">
    <name type="scientific">Phytopseudomonas punonensis</name>
    <dbReference type="NCBI Taxonomy" id="1220495"/>
    <lineage>
        <taxon>Bacteria</taxon>
        <taxon>Pseudomonadati</taxon>
        <taxon>Pseudomonadota</taxon>
        <taxon>Gammaproteobacteria</taxon>
        <taxon>Pseudomonadales</taxon>
        <taxon>Pseudomonadaceae</taxon>
        <taxon>Phytopseudomonas</taxon>
    </lineage>
</organism>
<name>A0A1M7DJM1_9GAMM</name>
<gene>
    <name evidence="3" type="ORF">SAMN05216288_2481</name>
</gene>
<evidence type="ECO:0000313" key="4">
    <source>
        <dbReference type="Proteomes" id="UP000184305"/>
    </source>
</evidence>
<dbReference type="Proteomes" id="UP000184305">
    <property type="component" value="Unassembled WGS sequence"/>
</dbReference>
<dbReference type="EMBL" id="FRBQ01000002">
    <property type="protein sequence ID" value="SHL79721.1"/>
    <property type="molecule type" value="Genomic_DNA"/>
</dbReference>
<keyword evidence="4" id="KW-1185">Reference proteome</keyword>
<evidence type="ECO:0008006" key="5">
    <source>
        <dbReference type="Google" id="ProtNLM"/>
    </source>
</evidence>